<keyword evidence="2" id="KW-0812">Transmembrane</keyword>
<dbReference type="EMBL" id="KI925455">
    <property type="protein sequence ID" value="ETW85150.1"/>
    <property type="molecule type" value="Genomic_DNA"/>
</dbReference>
<reference evidence="3 4" key="1">
    <citation type="journal article" date="2012" name="New Phytol.">
        <title>Insight into trade-off between wood decay and parasitism from the genome of a fungal forest pathogen.</title>
        <authorList>
            <person name="Olson A."/>
            <person name="Aerts A."/>
            <person name="Asiegbu F."/>
            <person name="Belbahri L."/>
            <person name="Bouzid O."/>
            <person name="Broberg A."/>
            <person name="Canback B."/>
            <person name="Coutinho P.M."/>
            <person name="Cullen D."/>
            <person name="Dalman K."/>
            <person name="Deflorio G."/>
            <person name="van Diepen L.T."/>
            <person name="Dunand C."/>
            <person name="Duplessis S."/>
            <person name="Durling M."/>
            <person name="Gonthier P."/>
            <person name="Grimwood J."/>
            <person name="Fossdal C.G."/>
            <person name="Hansson D."/>
            <person name="Henrissat B."/>
            <person name="Hietala A."/>
            <person name="Himmelstrand K."/>
            <person name="Hoffmeister D."/>
            <person name="Hogberg N."/>
            <person name="James T.Y."/>
            <person name="Karlsson M."/>
            <person name="Kohler A."/>
            <person name="Kues U."/>
            <person name="Lee Y.H."/>
            <person name="Lin Y.C."/>
            <person name="Lind M."/>
            <person name="Lindquist E."/>
            <person name="Lombard V."/>
            <person name="Lucas S."/>
            <person name="Lunden K."/>
            <person name="Morin E."/>
            <person name="Murat C."/>
            <person name="Park J."/>
            <person name="Raffaello T."/>
            <person name="Rouze P."/>
            <person name="Salamov A."/>
            <person name="Schmutz J."/>
            <person name="Solheim H."/>
            <person name="Stahlberg J."/>
            <person name="Velez H."/>
            <person name="de Vries R.P."/>
            <person name="Wiebenga A."/>
            <person name="Woodward S."/>
            <person name="Yakovlev I."/>
            <person name="Garbelotto M."/>
            <person name="Martin F."/>
            <person name="Grigoriev I.V."/>
            <person name="Stenlid J."/>
        </authorList>
    </citation>
    <scope>NUCLEOTIDE SEQUENCE [LARGE SCALE GENOMIC DNA]</scope>
    <source>
        <strain evidence="3 4">TC 32-1</strain>
    </source>
</reference>
<dbReference type="OrthoDB" id="3265603at2759"/>
<name>W4KIK2_HETIT</name>
<dbReference type="AlphaFoldDB" id="W4KIK2"/>
<dbReference type="GeneID" id="20667118"/>
<evidence type="ECO:0000313" key="4">
    <source>
        <dbReference type="Proteomes" id="UP000030671"/>
    </source>
</evidence>
<evidence type="ECO:0000313" key="3">
    <source>
        <dbReference type="EMBL" id="ETW85150.1"/>
    </source>
</evidence>
<evidence type="ECO:0000256" key="1">
    <source>
        <dbReference type="SAM" id="MobiDB-lite"/>
    </source>
</evidence>
<proteinExistence type="predicted"/>
<keyword evidence="2" id="KW-0472">Membrane</keyword>
<protein>
    <submittedName>
        <fullName evidence="3">Uncharacterized protein</fullName>
    </submittedName>
</protein>
<dbReference type="RefSeq" id="XP_009542029.1">
    <property type="nucleotide sequence ID" value="XM_009543734.1"/>
</dbReference>
<feature type="region of interest" description="Disordered" evidence="1">
    <location>
        <begin position="207"/>
        <end position="257"/>
    </location>
</feature>
<gene>
    <name evidence="3" type="ORF">HETIRDRAFT_146087</name>
</gene>
<feature type="region of interest" description="Disordered" evidence="1">
    <location>
        <begin position="15"/>
        <end position="37"/>
    </location>
</feature>
<organism evidence="3 4">
    <name type="scientific">Heterobasidion irregulare (strain TC 32-1)</name>
    <dbReference type="NCBI Taxonomy" id="747525"/>
    <lineage>
        <taxon>Eukaryota</taxon>
        <taxon>Fungi</taxon>
        <taxon>Dikarya</taxon>
        <taxon>Basidiomycota</taxon>
        <taxon>Agaricomycotina</taxon>
        <taxon>Agaricomycetes</taxon>
        <taxon>Russulales</taxon>
        <taxon>Bondarzewiaceae</taxon>
        <taxon>Heterobasidion</taxon>
        <taxon>Heterobasidion annosum species complex</taxon>
    </lineage>
</organism>
<feature type="compositionally biased region" description="Polar residues" evidence="1">
    <location>
        <begin position="237"/>
        <end position="248"/>
    </location>
</feature>
<dbReference type="InParanoid" id="W4KIK2"/>
<evidence type="ECO:0000256" key="2">
    <source>
        <dbReference type="SAM" id="Phobius"/>
    </source>
</evidence>
<keyword evidence="4" id="KW-1185">Reference proteome</keyword>
<accession>W4KIK2</accession>
<feature type="compositionally biased region" description="Polar residues" evidence="1">
    <location>
        <begin position="19"/>
        <end position="37"/>
    </location>
</feature>
<feature type="transmembrane region" description="Helical" evidence="2">
    <location>
        <begin position="46"/>
        <end position="69"/>
    </location>
</feature>
<dbReference type="HOGENOM" id="CLU_051883_0_0_1"/>
<feature type="region of interest" description="Disordered" evidence="1">
    <location>
        <begin position="78"/>
        <end position="107"/>
    </location>
</feature>
<dbReference type="Proteomes" id="UP000030671">
    <property type="component" value="Unassembled WGS sequence"/>
</dbReference>
<dbReference type="eggNOG" id="ENOG502SUNU">
    <property type="taxonomic scope" value="Eukaryota"/>
</dbReference>
<sequence length="257" mass="27725">MGSVSRRGIFHVRQDAPLGSTTAESTPAIQTHNRSNVPKINGSEGAFIGLVVALSLIFILACAAIFLLLRYHEPTSHERERRRKYSIRRPGASHPLPIGLHDPESSEGFGSVKEKLGNMFKSGRRTRSGWLQAAGDEWDSGDESALTGERREMVSVNAAQAGRTAEFIHPAGVGKGDDGLAASPLEMPYEDPFSETPVIHVQAPSGPAPSAFEPYDGRATSYFPTRKTPGREERGPSSDSVQQVSTLAGGTKFRENV</sequence>
<dbReference type="KEGG" id="hir:HETIRDRAFT_146087"/>
<keyword evidence="2" id="KW-1133">Transmembrane helix</keyword>